<feature type="region of interest" description="Disordered" evidence="9">
    <location>
        <begin position="742"/>
        <end position="768"/>
    </location>
</feature>
<dbReference type="PANTHER" id="PTHR44998">
    <property type="match status" value="1"/>
</dbReference>
<dbReference type="PROSITE" id="PS50005">
    <property type="entry name" value="TPR"/>
    <property type="match status" value="4"/>
</dbReference>
<keyword evidence="12" id="KW-1185">Reference proteome</keyword>
<evidence type="ECO:0000256" key="3">
    <source>
        <dbReference type="ARBA" id="ARBA00011970"/>
    </source>
</evidence>
<feature type="region of interest" description="Disordered" evidence="9">
    <location>
        <begin position="1"/>
        <end position="23"/>
    </location>
</feature>
<dbReference type="Pfam" id="PF13181">
    <property type="entry name" value="TPR_8"/>
    <property type="match status" value="3"/>
</dbReference>
<protein>
    <recommendedName>
        <fullName evidence="3">protein O-GlcNAc transferase</fullName>
        <ecNumber evidence="3">2.4.1.255</ecNumber>
    </recommendedName>
</protein>
<proteinExistence type="inferred from homology"/>
<organism evidence="11 12">
    <name type="scientific">Methylobacterium gregans</name>
    <dbReference type="NCBI Taxonomy" id="374424"/>
    <lineage>
        <taxon>Bacteria</taxon>
        <taxon>Pseudomonadati</taxon>
        <taxon>Pseudomonadota</taxon>
        <taxon>Alphaproteobacteria</taxon>
        <taxon>Hyphomicrobiales</taxon>
        <taxon>Methylobacteriaceae</taxon>
        <taxon>Methylobacterium</taxon>
    </lineage>
</organism>
<dbReference type="AlphaFoldDB" id="A0AA37HNB7"/>
<feature type="repeat" description="TPR" evidence="8">
    <location>
        <begin position="227"/>
        <end position="260"/>
    </location>
</feature>
<feature type="repeat" description="TPR" evidence="8">
    <location>
        <begin position="95"/>
        <end position="128"/>
    </location>
</feature>
<evidence type="ECO:0000256" key="2">
    <source>
        <dbReference type="ARBA" id="ARBA00005386"/>
    </source>
</evidence>
<comment type="caution">
    <text evidence="11">The sequence shown here is derived from an EMBL/GenBank/DDBJ whole genome shotgun (WGS) entry which is preliminary data.</text>
</comment>
<evidence type="ECO:0000313" key="11">
    <source>
        <dbReference type="EMBL" id="GJD77932.1"/>
    </source>
</evidence>
<keyword evidence="11" id="KW-0645">Protease</keyword>
<accession>A0AA37HNB7</accession>
<comment type="pathway">
    <text evidence="1">Protein modification; protein glycosylation.</text>
</comment>
<dbReference type="InterPro" id="IPR029489">
    <property type="entry name" value="OGT/SEC/SPY_C"/>
</dbReference>
<dbReference type="EMBL" id="BPQM01000025">
    <property type="protein sequence ID" value="GJD77932.1"/>
    <property type="molecule type" value="Genomic_DNA"/>
</dbReference>
<evidence type="ECO:0000256" key="9">
    <source>
        <dbReference type="SAM" id="MobiDB-lite"/>
    </source>
</evidence>
<feature type="compositionally biased region" description="Low complexity" evidence="9">
    <location>
        <begin position="13"/>
        <end position="23"/>
    </location>
</feature>
<evidence type="ECO:0000256" key="1">
    <source>
        <dbReference type="ARBA" id="ARBA00004922"/>
    </source>
</evidence>
<feature type="repeat" description="TPR" evidence="8">
    <location>
        <begin position="261"/>
        <end position="294"/>
    </location>
</feature>
<feature type="domain" description="O-GlcNAc transferase C-terminal" evidence="10">
    <location>
        <begin position="539"/>
        <end position="722"/>
    </location>
</feature>
<dbReference type="Gene3D" id="1.25.40.10">
    <property type="entry name" value="Tetratricopeptide repeat domain"/>
    <property type="match status" value="3"/>
</dbReference>
<dbReference type="Proteomes" id="UP001055108">
    <property type="component" value="Unassembled WGS sequence"/>
</dbReference>
<keyword evidence="11" id="KW-0378">Hydrolase</keyword>
<comment type="similarity">
    <text evidence="2">Belongs to the glycosyltransferase 41 family. O-GlcNAc transferase subfamily.</text>
</comment>
<reference evidence="11" key="2">
    <citation type="submission" date="2021-08" db="EMBL/GenBank/DDBJ databases">
        <authorList>
            <person name="Tani A."/>
            <person name="Ola A."/>
            <person name="Ogura Y."/>
            <person name="Katsura K."/>
            <person name="Hayashi T."/>
        </authorList>
    </citation>
    <scope>NUCLEOTIDE SEQUENCE</scope>
    <source>
        <strain evidence="11">NBRC 103626</strain>
    </source>
</reference>
<dbReference type="Pfam" id="PF13432">
    <property type="entry name" value="TPR_16"/>
    <property type="match status" value="2"/>
</dbReference>
<dbReference type="SMART" id="SM00028">
    <property type="entry name" value="TPR"/>
    <property type="match status" value="6"/>
</dbReference>
<gene>
    <name evidence="11" type="primary">bepA_2</name>
    <name evidence="11" type="ORF">NBEOAGPD_1144</name>
</gene>
<evidence type="ECO:0000259" key="10">
    <source>
        <dbReference type="Pfam" id="PF13844"/>
    </source>
</evidence>
<name>A0AA37HNB7_9HYPH</name>
<evidence type="ECO:0000256" key="5">
    <source>
        <dbReference type="ARBA" id="ARBA00022679"/>
    </source>
</evidence>
<dbReference type="GO" id="GO:0006508">
    <property type="term" value="P:proteolysis"/>
    <property type="evidence" value="ECO:0007669"/>
    <property type="project" value="UniProtKB-KW"/>
</dbReference>
<dbReference type="InterPro" id="IPR011990">
    <property type="entry name" value="TPR-like_helical_dom_sf"/>
</dbReference>
<feature type="compositionally biased region" description="Low complexity" evidence="9">
    <location>
        <begin position="752"/>
        <end position="768"/>
    </location>
</feature>
<evidence type="ECO:0000256" key="8">
    <source>
        <dbReference type="PROSITE-ProRule" id="PRU00339"/>
    </source>
</evidence>
<evidence type="ECO:0000256" key="4">
    <source>
        <dbReference type="ARBA" id="ARBA00022676"/>
    </source>
</evidence>
<dbReference type="Gene3D" id="3.40.50.11380">
    <property type="match status" value="1"/>
</dbReference>
<dbReference type="SUPFAM" id="SSF48452">
    <property type="entry name" value="TPR-like"/>
    <property type="match status" value="2"/>
</dbReference>
<dbReference type="InterPro" id="IPR019734">
    <property type="entry name" value="TPR_rpt"/>
</dbReference>
<reference evidence="11" key="1">
    <citation type="journal article" date="2016" name="Front. Microbiol.">
        <title>Genome Sequence of the Piezophilic, Mesophilic Sulfate-Reducing Bacterium Desulfovibrio indicus J2T.</title>
        <authorList>
            <person name="Cao J."/>
            <person name="Maignien L."/>
            <person name="Shao Z."/>
            <person name="Alain K."/>
            <person name="Jebbar M."/>
        </authorList>
    </citation>
    <scope>NUCLEOTIDE SEQUENCE</scope>
    <source>
        <strain evidence="11">NBRC 103626</strain>
    </source>
</reference>
<dbReference type="GO" id="GO:0008233">
    <property type="term" value="F:peptidase activity"/>
    <property type="evidence" value="ECO:0007669"/>
    <property type="project" value="UniProtKB-KW"/>
</dbReference>
<dbReference type="Pfam" id="PF13844">
    <property type="entry name" value="Glyco_transf_41"/>
    <property type="match status" value="2"/>
</dbReference>
<dbReference type="PANTHER" id="PTHR44998:SF1">
    <property type="entry name" value="UDP-N-ACETYLGLUCOSAMINE--PEPTIDE N-ACETYLGLUCOSAMINYLTRANSFERASE 110 KDA SUBUNIT"/>
    <property type="match status" value="1"/>
</dbReference>
<feature type="domain" description="O-GlcNAc transferase C-terminal" evidence="10">
    <location>
        <begin position="375"/>
        <end position="524"/>
    </location>
</feature>
<evidence type="ECO:0000313" key="12">
    <source>
        <dbReference type="Proteomes" id="UP001055108"/>
    </source>
</evidence>
<dbReference type="EC" id="2.4.1.255" evidence="3"/>
<dbReference type="Gene3D" id="3.40.50.2000">
    <property type="entry name" value="Glycogen Phosphorylase B"/>
    <property type="match status" value="1"/>
</dbReference>
<keyword evidence="5" id="KW-0808">Transferase</keyword>
<keyword evidence="6" id="KW-0677">Repeat</keyword>
<dbReference type="SUPFAM" id="SSF53756">
    <property type="entry name" value="UDP-Glycosyltransferase/glycogen phosphorylase"/>
    <property type="match status" value="1"/>
</dbReference>
<feature type="repeat" description="TPR" evidence="8">
    <location>
        <begin position="61"/>
        <end position="94"/>
    </location>
</feature>
<sequence>MGRRNRGSVPQQAAARTGGRSAGRLPALETLGRALRLHGEGRLAPAETAYREVLRHDPGNATAQHALGLCLRLTGRLPDALAAFRRAASLAPRNPDIRADLGNALLASGDAAAARAAFREAVALDADHRAGWDGLVRLGEGADAVAPLRRLLAVQPAEPEAYLLLGRVLCARGETEGARAVYRSGIEAGALTGPALSAHALAAIEAARTEEGLVALRLLTELTPGDAAAHNLLGCALLGLKRLAEAYTVFRHALAADPRHVLAHINLGLVFGQTRRINEAMACFRAALNLDPDSVLARYELLDQRRHACDWDGLIAEDRALVARILETGTRISPFKLLVMQARPDEILRATRVWAETDMPAPADLLPPPPAPIPGRRIRIGYLSYDFFNHATTLLAVALFEQHDRARFEVFAYSYGPDDGSAIRCRAVAAFDHFVEIGALSDADAARRIREDAIDILVDLKGYTYAARTRILALRPAAVQVNYLGYPGSMGAPFIDYILGDPLITPEAHQPFYDERIVQLPDCYQPNDGGRTIAAEGPSRAACGLPDEAFVFCCFNNTYKITPPVFATWMRILARVPGSVLWLYEANPAAQDNLQYAAGAHGIDPQRIVFAGHVGSPAHLARLRHADLVLDTLPYNAHTTASDALWAGVPVLTCLGETMAGRVAGSLLRAVGLPELVTDTPDAYEALASALASDPPRLDALRARLAANRTRAPLFDSARYARGIEAAYARMHALRCAGRPPEAFTVPREPFPDGFDPGPESGPESGRP</sequence>
<evidence type="ECO:0000256" key="6">
    <source>
        <dbReference type="ARBA" id="ARBA00022737"/>
    </source>
</evidence>
<dbReference type="GO" id="GO:0097363">
    <property type="term" value="F:protein O-acetylglucosaminyltransferase activity"/>
    <property type="evidence" value="ECO:0007669"/>
    <property type="project" value="UniProtKB-EC"/>
</dbReference>
<evidence type="ECO:0000256" key="7">
    <source>
        <dbReference type="ARBA" id="ARBA00022803"/>
    </source>
</evidence>
<keyword evidence="4" id="KW-0328">Glycosyltransferase</keyword>
<keyword evidence="7 8" id="KW-0802">TPR repeat</keyword>